<sequence length="284" mass="33077">MKRNLLIYIWLFLAPLASLCAQPVAYVSSVEKKAFALAKNASPENLFMLLLASDPQMTHEKVSHLQQQLHSFILHLQEKKHQFASEKKYLHWVVQEVRNQYLHDYELYPSFHQLFANGTYNCLSGTALYGLILQKLNYQVEIHETAFHAYLIIHTPKRKILLDATDAENGFAYYAYQIQAREALYRENERARYQPAFNRVIDFYELAGLHYYNEGIIQFNAQNYTASLNYLEKAAQLYPRSERIQHLQANALQSQQRFEASQVTRRSNKPKGISAVQTNESAHK</sequence>
<protein>
    <recommendedName>
        <fullName evidence="5">Tetratricopeptide repeat protein</fullName>
    </recommendedName>
</protein>
<feature type="compositionally biased region" description="Polar residues" evidence="1">
    <location>
        <begin position="275"/>
        <end position="284"/>
    </location>
</feature>
<evidence type="ECO:0000256" key="1">
    <source>
        <dbReference type="SAM" id="MobiDB-lite"/>
    </source>
</evidence>
<organism evidence="3 4">
    <name type="scientific">Rhodocytophaga aerolata</name>
    <dbReference type="NCBI Taxonomy" id="455078"/>
    <lineage>
        <taxon>Bacteria</taxon>
        <taxon>Pseudomonadati</taxon>
        <taxon>Bacteroidota</taxon>
        <taxon>Cytophagia</taxon>
        <taxon>Cytophagales</taxon>
        <taxon>Rhodocytophagaceae</taxon>
        <taxon>Rhodocytophaga</taxon>
    </lineage>
</organism>
<dbReference type="Proteomes" id="UP001168528">
    <property type="component" value="Unassembled WGS sequence"/>
</dbReference>
<proteinExistence type="predicted"/>
<dbReference type="Gene3D" id="1.25.40.10">
    <property type="entry name" value="Tetratricopeptide repeat domain"/>
    <property type="match status" value="1"/>
</dbReference>
<evidence type="ECO:0000313" key="4">
    <source>
        <dbReference type="Proteomes" id="UP001168528"/>
    </source>
</evidence>
<feature type="region of interest" description="Disordered" evidence="1">
    <location>
        <begin position="260"/>
        <end position="284"/>
    </location>
</feature>
<dbReference type="SUPFAM" id="SSF48452">
    <property type="entry name" value="TPR-like"/>
    <property type="match status" value="1"/>
</dbReference>
<dbReference type="RefSeq" id="WP_302036103.1">
    <property type="nucleotide sequence ID" value="NZ_JAUKPO010000001.1"/>
</dbReference>
<evidence type="ECO:0008006" key="5">
    <source>
        <dbReference type="Google" id="ProtNLM"/>
    </source>
</evidence>
<gene>
    <name evidence="3" type="ORF">Q0590_03580</name>
</gene>
<keyword evidence="4" id="KW-1185">Reference proteome</keyword>
<evidence type="ECO:0000256" key="2">
    <source>
        <dbReference type="SAM" id="SignalP"/>
    </source>
</evidence>
<dbReference type="InterPro" id="IPR011990">
    <property type="entry name" value="TPR-like_helical_dom_sf"/>
</dbReference>
<accession>A0ABT8R1Q2</accession>
<feature type="signal peptide" evidence="2">
    <location>
        <begin position="1"/>
        <end position="20"/>
    </location>
</feature>
<comment type="caution">
    <text evidence="3">The sequence shown here is derived from an EMBL/GenBank/DDBJ whole genome shotgun (WGS) entry which is preliminary data.</text>
</comment>
<feature type="chain" id="PRO_5047532091" description="Tetratricopeptide repeat protein" evidence="2">
    <location>
        <begin position="21"/>
        <end position="284"/>
    </location>
</feature>
<name>A0ABT8R1Q2_9BACT</name>
<reference evidence="3" key="1">
    <citation type="submission" date="2023-07" db="EMBL/GenBank/DDBJ databases">
        <title>The genome sequence of Rhodocytophaga aerolata KACC 12507.</title>
        <authorList>
            <person name="Zhang X."/>
        </authorList>
    </citation>
    <scope>NUCLEOTIDE SEQUENCE</scope>
    <source>
        <strain evidence="3">KACC 12507</strain>
    </source>
</reference>
<evidence type="ECO:0000313" key="3">
    <source>
        <dbReference type="EMBL" id="MDO1445314.1"/>
    </source>
</evidence>
<keyword evidence="2" id="KW-0732">Signal</keyword>
<dbReference type="EMBL" id="JAUKPO010000001">
    <property type="protein sequence ID" value="MDO1445314.1"/>
    <property type="molecule type" value="Genomic_DNA"/>
</dbReference>